<evidence type="ECO:0000313" key="2">
    <source>
        <dbReference type="Proteomes" id="UP000292958"/>
    </source>
</evidence>
<protein>
    <submittedName>
        <fullName evidence="1">Uncharacterized protein</fullName>
    </submittedName>
</protein>
<accession>A0A4Q7YT13</accession>
<name>A0A4Q7YT13_9BACT</name>
<keyword evidence="2" id="KW-1185">Reference proteome</keyword>
<dbReference type="AlphaFoldDB" id="A0A4Q7YT13"/>
<dbReference type="EMBL" id="SHKW01000001">
    <property type="protein sequence ID" value="RZU40887.1"/>
    <property type="molecule type" value="Genomic_DNA"/>
</dbReference>
<proteinExistence type="predicted"/>
<dbReference type="RefSeq" id="WP_165419820.1">
    <property type="nucleotide sequence ID" value="NZ_SHKW01000001.1"/>
</dbReference>
<reference evidence="1 2" key="1">
    <citation type="submission" date="2019-02" db="EMBL/GenBank/DDBJ databases">
        <title>Genomic Encyclopedia of Archaeal and Bacterial Type Strains, Phase II (KMG-II): from individual species to whole genera.</title>
        <authorList>
            <person name="Goeker M."/>
        </authorList>
    </citation>
    <scope>NUCLEOTIDE SEQUENCE [LARGE SCALE GENOMIC DNA]</scope>
    <source>
        <strain evidence="1 2">DSM 18101</strain>
    </source>
</reference>
<organism evidence="1 2">
    <name type="scientific">Edaphobacter modestus</name>
    <dbReference type="NCBI Taxonomy" id="388466"/>
    <lineage>
        <taxon>Bacteria</taxon>
        <taxon>Pseudomonadati</taxon>
        <taxon>Acidobacteriota</taxon>
        <taxon>Terriglobia</taxon>
        <taxon>Terriglobales</taxon>
        <taxon>Acidobacteriaceae</taxon>
        <taxon>Edaphobacter</taxon>
    </lineage>
</organism>
<dbReference type="Proteomes" id="UP000292958">
    <property type="component" value="Unassembled WGS sequence"/>
</dbReference>
<sequence length="47" mass="5300">MRRIFWMMAGLCAAAVGVVLWGPKRSVPVQDLAHRLETAWSDHHTVV</sequence>
<gene>
    <name evidence="1" type="ORF">BDD14_2375</name>
</gene>
<comment type="caution">
    <text evidence="1">The sequence shown here is derived from an EMBL/GenBank/DDBJ whole genome shotgun (WGS) entry which is preliminary data.</text>
</comment>
<evidence type="ECO:0000313" key="1">
    <source>
        <dbReference type="EMBL" id="RZU40887.1"/>
    </source>
</evidence>